<reference evidence="2 3" key="1">
    <citation type="submission" date="2015-07" db="EMBL/GenBank/DDBJ databases">
        <title>High-quality genome of monoxenous trypanosomatid Leptomonas pyrrhocoris.</title>
        <authorList>
            <person name="Flegontov P."/>
            <person name="Butenko A."/>
            <person name="Firsov S."/>
            <person name="Vlcek C."/>
            <person name="Logacheva M.D."/>
            <person name="Field M."/>
            <person name="Filatov D."/>
            <person name="Flegontova O."/>
            <person name="Gerasimov E."/>
            <person name="Jackson A.P."/>
            <person name="Kelly S."/>
            <person name="Opperdoes F."/>
            <person name="O'Reilly A."/>
            <person name="Votypka J."/>
            <person name="Yurchenko V."/>
            <person name="Lukes J."/>
        </authorList>
    </citation>
    <scope>NUCLEOTIDE SEQUENCE [LARGE SCALE GENOMIC DNA]</scope>
    <source>
        <strain evidence="2">H10</strain>
    </source>
</reference>
<dbReference type="EMBL" id="LGTL01000010">
    <property type="protein sequence ID" value="KPA79744.1"/>
    <property type="molecule type" value="Genomic_DNA"/>
</dbReference>
<dbReference type="OMA" id="MSLRCGE"/>
<evidence type="ECO:0000313" key="3">
    <source>
        <dbReference type="Proteomes" id="UP000037923"/>
    </source>
</evidence>
<evidence type="ECO:0000256" key="1">
    <source>
        <dbReference type="SAM" id="Coils"/>
    </source>
</evidence>
<organism evidence="2 3">
    <name type="scientific">Leptomonas pyrrhocoris</name>
    <name type="common">Firebug parasite</name>
    <dbReference type="NCBI Taxonomy" id="157538"/>
    <lineage>
        <taxon>Eukaryota</taxon>
        <taxon>Discoba</taxon>
        <taxon>Euglenozoa</taxon>
        <taxon>Kinetoplastea</taxon>
        <taxon>Metakinetoplastina</taxon>
        <taxon>Trypanosomatida</taxon>
        <taxon>Trypanosomatidae</taxon>
        <taxon>Leishmaniinae</taxon>
        <taxon>Leptomonas</taxon>
    </lineage>
</organism>
<sequence length="251" mass="28104">MALEQSTAAAISEIDRTLRSLGIRDDFTLTRTQPQLTCALSLLAPELPSRQTSSTQTPLPSRVAAGTQCCTSTCSTSVQHGPGRRIAVSQTDEIVEDDDAAKKLTNVALAVTSIIESGNLFEFTALQRIEKLMIQLRNVEQNSQLYLQFRQSFKKQYEQKSIESEELTERMSLLTAESINRNDLATAYHNRHVHIEKATHYQLQLALEAAQMRQELPRDLNGKADLSTNSAHSSVNDLTELLDQCWRVLEE</sequence>
<dbReference type="RefSeq" id="XP_015658182.1">
    <property type="nucleotide sequence ID" value="XM_015803540.1"/>
</dbReference>
<dbReference type="Proteomes" id="UP000037923">
    <property type="component" value="Unassembled WGS sequence"/>
</dbReference>
<dbReference type="OrthoDB" id="273282at2759"/>
<proteinExistence type="predicted"/>
<keyword evidence="1" id="KW-0175">Coiled coil</keyword>
<feature type="coiled-coil region" evidence="1">
    <location>
        <begin position="150"/>
        <end position="177"/>
    </location>
</feature>
<evidence type="ECO:0000313" key="2">
    <source>
        <dbReference type="EMBL" id="KPA79743.1"/>
    </source>
</evidence>
<gene>
    <name evidence="2" type="ORF">ABB37_05500</name>
</gene>
<dbReference type="AlphaFoldDB" id="A0A0M9G0H7"/>
<name>A0A0M9G0H7_LEPPY</name>
<keyword evidence="3" id="KW-1185">Reference proteome</keyword>
<dbReference type="GeneID" id="26905790"/>
<accession>A0A0M9G0H7</accession>
<comment type="caution">
    <text evidence="2">The sequence shown here is derived from an EMBL/GenBank/DDBJ whole genome shotgun (WGS) entry which is preliminary data.</text>
</comment>
<dbReference type="RefSeq" id="XP_015658183.1">
    <property type="nucleotide sequence ID" value="XM_015803541.1"/>
</dbReference>
<dbReference type="EMBL" id="LGTL01000010">
    <property type="protein sequence ID" value="KPA79743.1"/>
    <property type="molecule type" value="Genomic_DNA"/>
</dbReference>
<dbReference type="VEuPathDB" id="TriTrypDB:LpyrH10_10_2690"/>
<protein>
    <submittedName>
        <fullName evidence="2">Uncharacterized protein</fullName>
    </submittedName>
</protein>